<evidence type="ECO:0000256" key="1">
    <source>
        <dbReference type="SAM" id="MobiDB-lite"/>
    </source>
</evidence>
<gene>
    <name evidence="3" type="ORF">B0I35DRAFT_434204</name>
</gene>
<keyword evidence="4" id="KW-1185">Reference proteome</keyword>
<evidence type="ECO:0000313" key="3">
    <source>
        <dbReference type="EMBL" id="KAH7316907.1"/>
    </source>
</evidence>
<proteinExistence type="predicted"/>
<accession>A0A8K0WQK2</accession>
<sequence length="346" mass="35606">MKFSHSFGASAALLLAPAVLAQPTEPSPTATNAAPSCTASLIATICDYKEPGPEFAVASSGRDHCLEYCNEHQPCNFVIFRLGNPYTGVGTCWLYPDESFDPSLGSEACGDLSLQVYGKPTCAGTPTEPSGCAATASPSAVAAVCDYPPPGDCINSCSASLSASNCLRQCAESDECAFVVFNPHNPSNSPHASGSCWMYPDGKYDPEAAGTCGGDAPEQYVYNNTCPRPPRVSPSASRSPSRSTAAVSDSESPSRTGDSDNSEPSRTGGPATSENSSDDGDDDSTNVSNDSVSEDSVSEDSVSEDSDTDGNGGSGRRGRNSAPATPLSLTVPLAVGLTVVFWQGFA</sequence>
<comment type="caution">
    <text evidence="3">The sequence shown here is derived from an EMBL/GenBank/DDBJ whole genome shotgun (WGS) entry which is preliminary data.</text>
</comment>
<dbReference type="Proteomes" id="UP000813444">
    <property type="component" value="Unassembled WGS sequence"/>
</dbReference>
<dbReference type="OrthoDB" id="3440282at2759"/>
<organism evidence="3 4">
    <name type="scientific">Stachybotrys elegans</name>
    <dbReference type="NCBI Taxonomy" id="80388"/>
    <lineage>
        <taxon>Eukaryota</taxon>
        <taxon>Fungi</taxon>
        <taxon>Dikarya</taxon>
        <taxon>Ascomycota</taxon>
        <taxon>Pezizomycotina</taxon>
        <taxon>Sordariomycetes</taxon>
        <taxon>Hypocreomycetidae</taxon>
        <taxon>Hypocreales</taxon>
        <taxon>Stachybotryaceae</taxon>
        <taxon>Stachybotrys</taxon>
    </lineage>
</organism>
<protein>
    <recommendedName>
        <fullName evidence="5">Apple domain-containing protein</fullName>
    </recommendedName>
</protein>
<reference evidence="3" key="1">
    <citation type="journal article" date="2021" name="Nat. Commun.">
        <title>Genetic determinants of endophytism in the Arabidopsis root mycobiome.</title>
        <authorList>
            <person name="Mesny F."/>
            <person name="Miyauchi S."/>
            <person name="Thiergart T."/>
            <person name="Pickel B."/>
            <person name="Atanasova L."/>
            <person name="Karlsson M."/>
            <person name="Huettel B."/>
            <person name="Barry K.W."/>
            <person name="Haridas S."/>
            <person name="Chen C."/>
            <person name="Bauer D."/>
            <person name="Andreopoulos W."/>
            <person name="Pangilinan J."/>
            <person name="LaButti K."/>
            <person name="Riley R."/>
            <person name="Lipzen A."/>
            <person name="Clum A."/>
            <person name="Drula E."/>
            <person name="Henrissat B."/>
            <person name="Kohler A."/>
            <person name="Grigoriev I.V."/>
            <person name="Martin F.M."/>
            <person name="Hacquard S."/>
        </authorList>
    </citation>
    <scope>NUCLEOTIDE SEQUENCE</scope>
    <source>
        <strain evidence="3">MPI-CAGE-CH-0235</strain>
    </source>
</reference>
<feature type="signal peptide" evidence="2">
    <location>
        <begin position="1"/>
        <end position="21"/>
    </location>
</feature>
<name>A0A8K0WQK2_9HYPO</name>
<feature type="compositionally biased region" description="Acidic residues" evidence="1">
    <location>
        <begin position="292"/>
        <end position="308"/>
    </location>
</feature>
<keyword evidence="2" id="KW-0732">Signal</keyword>
<evidence type="ECO:0008006" key="5">
    <source>
        <dbReference type="Google" id="ProtNLM"/>
    </source>
</evidence>
<dbReference type="AlphaFoldDB" id="A0A8K0WQK2"/>
<evidence type="ECO:0000256" key="2">
    <source>
        <dbReference type="SAM" id="SignalP"/>
    </source>
</evidence>
<feature type="region of interest" description="Disordered" evidence="1">
    <location>
        <begin position="223"/>
        <end position="330"/>
    </location>
</feature>
<dbReference type="EMBL" id="JAGPNK010000008">
    <property type="protein sequence ID" value="KAH7316907.1"/>
    <property type="molecule type" value="Genomic_DNA"/>
</dbReference>
<feature type="chain" id="PRO_5035433870" description="Apple domain-containing protein" evidence="2">
    <location>
        <begin position="22"/>
        <end position="346"/>
    </location>
</feature>
<feature type="compositionally biased region" description="Low complexity" evidence="1">
    <location>
        <begin position="233"/>
        <end position="248"/>
    </location>
</feature>
<evidence type="ECO:0000313" key="4">
    <source>
        <dbReference type="Proteomes" id="UP000813444"/>
    </source>
</evidence>